<dbReference type="KEGG" id="axx:ERS451415_05720"/>
<sequence length="110" mass="12894">MDERDPIDELEVEVDKALIEKRRIIGLDRRAAAAFLLLAPMVVLISRSLWMALIGIPMYLGIRYVMRKDPDKIDVYQAYKAQHDHYVPRATRAQKRNKRPFGFGRDFPCY</sequence>
<proteinExistence type="predicted"/>
<reference evidence="6 7" key="1">
    <citation type="submission" date="2018-08" db="EMBL/GenBank/DDBJ databases">
        <title>Achromobacter xylosoxidans Genome sequencing and assembly.</title>
        <authorList>
            <person name="Wang R."/>
            <person name="Rensing C."/>
            <person name="Li Y."/>
        </authorList>
    </citation>
    <scope>NUCLEOTIDE SEQUENCE [LARGE SCALE GENOMIC DNA]</scope>
    <source>
        <strain evidence="6 7">GD003A</strain>
    </source>
</reference>
<keyword evidence="2 5" id="KW-0812">Transmembrane</keyword>
<protein>
    <submittedName>
        <fullName evidence="6">Type VI secretion protein</fullName>
    </submittedName>
</protein>
<comment type="subcellular location">
    <subcellularLocation>
        <location evidence="1">Membrane</location>
    </subcellularLocation>
</comment>
<dbReference type="AlphaFoldDB" id="A0A0D6IR46"/>
<evidence type="ECO:0000256" key="2">
    <source>
        <dbReference type="ARBA" id="ARBA00022692"/>
    </source>
</evidence>
<evidence type="ECO:0000313" key="7">
    <source>
        <dbReference type="Proteomes" id="UP000285324"/>
    </source>
</evidence>
<accession>A0A0D6IR46</accession>
<keyword evidence="4 5" id="KW-0472">Membrane</keyword>
<dbReference type="InterPro" id="IPR007792">
    <property type="entry name" value="T4SS_VirB3/TrbD/AvhB"/>
</dbReference>
<dbReference type="Proteomes" id="UP000285324">
    <property type="component" value="Unassembled WGS sequence"/>
</dbReference>
<dbReference type="Pfam" id="PF05101">
    <property type="entry name" value="VirB3"/>
    <property type="match status" value="1"/>
</dbReference>
<evidence type="ECO:0000256" key="3">
    <source>
        <dbReference type="ARBA" id="ARBA00022989"/>
    </source>
</evidence>
<feature type="transmembrane region" description="Helical" evidence="5">
    <location>
        <begin position="31"/>
        <end position="60"/>
    </location>
</feature>
<evidence type="ECO:0000256" key="4">
    <source>
        <dbReference type="ARBA" id="ARBA00023136"/>
    </source>
</evidence>
<gene>
    <name evidence="6" type="ORF">DY367_02935</name>
</gene>
<dbReference type="EMBL" id="QVXO01000003">
    <property type="protein sequence ID" value="RPJ93298.1"/>
    <property type="molecule type" value="Genomic_DNA"/>
</dbReference>
<dbReference type="OrthoDB" id="8662194at2"/>
<comment type="caution">
    <text evidence="6">The sequence shown here is derived from an EMBL/GenBank/DDBJ whole genome shotgun (WGS) entry which is preliminary data.</text>
</comment>
<name>A0A0D6IR46_ALCXX</name>
<dbReference type="RefSeq" id="WP_006222322.1">
    <property type="nucleotide sequence ID" value="NZ_AP028040.1"/>
</dbReference>
<dbReference type="GO" id="GO:0016020">
    <property type="term" value="C:membrane"/>
    <property type="evidence" value="ECO:0007669"/>
    <property type="project" value="UniProtKB-SubCell"/>
</dbReference>
<evidence type="ECO:0000256" key="5">
    <source>
        <dbReference type="SAM" id="Phobius"/>
    </source>
</evidence>
<evidence type="ECO:0000313" key="6">
    <source>
        <dbReference type="EMBL" id="RPJ93298.1"/>
    </source>
</evidence>
<evidence type="ECO:0000256" key="1">
    <source>
        <dbReference type="ARBA" id="ARBA00004370"/>
    </source>
</evidence>
<organism evidence="6 7">
    <name type="scientific">Alcaligenes xylosoxydans xylosoxydans</name>
    <name type="common">Achromobacter xylosoxidans</name>
    <dbReference type="NCBI Taxonomy" id="85698"/>
    <lineage>
        <taxon>Bacteria</taxon>
        <taxon>Pseudomonadati</taxon>
        <taxon>Pseudomonadota</taxon>
        <taxon>Betaproteobacteria</taxon>
        <taxon>Burkholderiales</taxon>
        <taxon>Alcaligenaceae</taxon>
        <taxon>Achromobacter</taxon>
    </lineage>
</organism>
<keyword evidence="3 5" id="KW-1133">Transmembrane helix</keyword>